<keyword evidence="1" id="KW-0472">Membrane</keyword>
<dbReference type="InterPro" id="IPR019196">
    <property type="entry name" value="ABC_transp_unknown"/>
</dbReference>
<dbReference type="InterPro" id="IPR055396">
    <property type="entry name" value="DUF7088"/>
</dbReference>
<dbReference type="EMBL" id="DVHE01000075">
    <property type="protein sequence ID" value="HIR51514.1"/>
    <property type="molecule type" value="Genomic_DNA"/>
</dbReference>
<protein>
    <submittedName>
        <fullName evidence="4">GldG family protein</fullName>
    </submittedName>
</protein>
<dbReference type="InterPro" id="IPR029062">
    <property type="entry name" value="Class_I_gatase-like"/>
</dbReference>
<proteinExistence type="predicted"/>
<dbReference type="Pfam" id="PF23357">
    <property type="entry name" value="DUF7088"/>
    <property type="match status" value="1"/>
</dbReference>
<dbReference type="AlphaFoldDB" id="A0A9D1DJ31"/>
<evidence type="ECO:0000259" key="3">
    <source>
        <dbReference type="Pfam" id="PF23357"/>
    </source>
</evidence>
<dbReference type="Pfam" id="PF09822">
    <property type="entry name" value="ABC_transp_aux"/>
    <property type="match status" value="1"/>
</dbReference>
<dbReference type="Proteomes" id="UP000824239">
    <property type="component" value="Unassembled WGS sequence"/>
</dbReference>
<organism evidence="4 5">
    <name type="scientific">Candidatus Avoscillospira avicola</name>
    <dbReference type="NCBI Taxonomy" id="2840706"/>
    <lineage>
        <taxon>Bacteria</taxon>
        <taxon>Bacillati</taxon>
        <taxon>Bacillota</taxon>
        <taxon>Clostridia</taxon>
        <taxon>Eubacteriales</taxon>
        <taxon>Oscillospiraceae</taxon>
        <taxon>Oscillospiraceae incertae sedis</taxon>
        <taxon>Candidatus Avoscillospira</taxon>
    </lineage>
</organism>
<feature type="domain" description="ABC-type uncharacterised transport system" evidence="2">
    <location>
        <begin position="188"/>
        <end position="385"/>
    </location>
</feature>
<comment type="caution">
    <text evidence="4">The sequence shown here is derived from an EMBL/GenBank/DDBJ whole genome shotgun (WGS) entry which is preliminary data.</text>
</comment>
<reference evidence="4" key="1">
    <citation type="submission" date="2020-10" db="EMBL/GenBank/DDBJ databases">
        <authorList>
            <person name="Gilroy R."/>
        </authorList>
    </citation>
    <scope>NUCLEOTIDE SEQUENCE</scope>
    <source>
        <strain evidence="4">ChiBcec15-4380</strain>
    </source>
</reference>
<dbReference type="SUPFAM" id="SSF52317">
    <property type="entry name" value="Class I glutamine amidotransferase-like"/>
    <property type="match status" value="1"/>
</dbReference>
<name>A0A9D1DJ31_9FIRM</name>
<keyword evidence="1" id="KW-1133">Transmembrane helix</keyword>
<feature type="transmembrane region" description="Helical" evidence="1">
    <location>
        <begin position="25"/>
        <end position="47"/>
    </location>
</feature>
<evidence type="ECO:0000313" key="5">
    <source>
        <dbReference type="Proteomes" id="UP000824239"/>
    </source>
</evidence>
<sequence>MKKPRNSHKTAVAERNRIAFQGGTYSLVITAVVLAILVVVNVLAAALPTAYTKFDISATQLYSVTSNTKAVLHALDQDVTIYWIVQADQEDDILSNLLSKYESLSDHISVVKRNPDVYPAFAEQYTEETVTNNSLVVECGEKNRYIAYDDIYLTESLYGYTTSASFDGEGAITSAIDYVTSEELPKLYQLEGHGEGELPSGLSDQIEKDNMELNTLSLLNIDAIPEDAACLLIYAPSSDISEEERDMLAEYVTGGGKLMVVSGPTEDGTLENLNSLLETYGVTVADGIVVEQDREHYAFQTPVVLMPDIASSEITDSLVEERYFPIITMAQGLQVGTNTSGATVTELLTTSDQAFSKADGLNITTYDKEEGDTDGPFALAVSVEESSGGQLVWFSSSTFLDDVYNAYSSGANVNLAMNALSNLIGETQAMAIRSKSLNYNYLTISDSTSSLLKVLMIGVFPLTYLAIGVGVVLYRRRRQHETV</sequence>
<feature type="transmembrane region" description="Helical" evidence="1">
    <location>
        <begin position="454"/>
        <end position="474"/>
    </location>
</feature>
<gene>
    <name evidence="4" type="ORF">IAA53_09640</name>
</gene>
<accession>A0A9D1DJ31</accession>
<evidence type="ECO:0000256" key="1">
    <source>
        <dbReference type="SAM" id="Phobius"/>
    </source>
</evidence>
<evidence type="ECO:0000313" key="4">
    <source>
        <dbReference type="EMBL" id="HIR51514.1"/>
    </source>
</evidence>
<feature type="domain" description="DUF7088" evidence="3">
    <location>
        <begin position="59"/>
        <end position="143"/>
    </location>
</feature>
<keyword evidence="1" id="KW-0812">Transmembrane</keyword>
<reference evidence="4" key="2">
    <citation type="journal article" date="2021" name="PeerJ">
        <title>Extensive microbial diversity within the chicken gut microbiome revealed by metagenomics and culture.</title>
        <authorList>
            <person name="Gilroy R."/>
            <person name="Ravi A."/>
            <person name="Getino M."/>
            <person name="Pursley I."/>
            <person name="Horton D.L."/>
            <person name="Alikhan N.F."/>
            <person name="Baker D."/>
            <person name="Gharbi K."/>
            <person name="Hall N."/>
            <person name="Watson M."/>
            <person name="Adriaenssens E.M."/>
            <person name="Foster-Nyarko E."/>
            <person name="Jarju S."/>
            <person name="Secka A."/>
            <person name="Antonio M."/>
            <person name="Oren A."/>
            <person name="Chaudhuri R.R."/>
            <person name="La Ragione R."/>
            <person name="Hildebrand F."/>
            <person name="Pallen M.J."/>
        </authorList>
    </citation>
    <scope>NUCLEOTIDE SEQUENCE</scope>
    <source>
        <strain evidence="4">ChiBcec15-4380</strain>
    </source>
</reference>
<evidence type="ECO:0000259" key="2">
    <source>
        <dbReference type="Pfam" id="PF09822"/>
    </source>
</evidence>